<organism evidence="4 5">
    <name type="scientific">Rotaria magnacalcarata</name>
    <dbReference type="NCBI Taxonomy" id="392030"/>
    <lineage>
        <taxon>Eukaryota</taxon>
        <taxon>Metazoa</taxon>
        <taxon>Spiralia</taxon>
        <taxon>Gnathifera</taxon>
        <taxon>Rotifera</taxon>
        <taxon>Eurotatoria</taxon>
        <taxon>Bdelloidea</taxon>
        <taxon>Philodinida</taxon>
        <taxon>Philodinidae</taxon>
        <taxon>Rotaria</taxon>
    </lineage>
</organism>
<evidence type="ECO:0000256" key="3">
    <source>
        <dbReference type="PROSITE-ProRule" id="PRU00023"/>
    </source>
</evidence>
<dbReference type="EMBL" id="CAJNOV010005132">
    <property type="protein sequence ID" value="CAF1198799.1"/>
    <property type="molecule type" value="Genomic_DNA"/>
</dbReference>
<dbReference type="PROSITE" id="PS50088">
    <property type="entry name" value="ANK_REPEAT"/>
    <property type="match status" value="2"/>
</dbReference>
<name>A0A814W8H1_9BILA</name>
<dbReference type="PANTHER" id="PTHR24198">
    <property type="entry name" value="ANKYRIN REPEAT AND PROTEIN KINASE DOMAIN-CONTAINING PROTEIN"/>
    <property type="match status" value="1"/>
</dbReference>
<dbReference type="InterPro" id="IPR002110">
    <property type="entry name" value="Ankyrin_rpt"/>
</dbReference>
<dbReference type="Pfam" id="PF12796">
    <property type="entry name" value="Ank_2"/>
    <property type="match status" value="1"/>
</dbReference>
<feature type="repeat" description="ANK" evidence="3">
    <location>
        <begin position="201"/>
        <end position="233"/>
    </location>
</feature>
<sequence length="661" mass="76166">MNVTFTNKDISKILGEFYQLVRHGRLTEIEAYLHKKPDAYDMFLVTGVLHDESFSLLMLAALNGHDGVVRLIINRTLTNKENIEQEGCVRDMRGYLTKNVTALWCALDRRHFHVARTLIDLGGADINHGPRFSLLINAIMRRRFDIVYYLVENGYADVNRSVTNDNCNISSLFLCAISGLTEIAAYLIARGANIDYQTPTSHLTPLFAAGRYGHFAIVRLLVSKGASSNVKTSSGITPLMIAAKHDHLNTVEFLLRYHHDETTFDDLELTASSFVLTNDDDLRHRAEKMVNLLRISLRARILFNRPKIVSQAIPAYDNQRECQSESELDQIAYDNDRLYVEALLIRERILLPRKDAKLFQPLLEHAIVLAERVKFDLCLNLLIHTFYLYQQMEICTGLHRFVWMFCRMLNANIPINPTRFLEVCRLVFEPSQQNTNEANIVNTVCLLAIAAKVLEQTTLCNQDRHSIIQWIRELTQEQRRTEKEQTLLHLTVDIQTYWNIDYRAVDVRRALKFPNLAATRLLVCYGMRWIDLDAVDQVQRNTPLHNISQSWMYDDRNDKKSIIELLINAGAHIDFVNANGYTPIDVATDDETRTLLRSKQILPRLKCLCARAISHERIAFDDLWPMSTPMNTFLRLHGGFKRKRSMSDYSSFSWGQSNDLL</sequence>
<feature type="repeat" description="ANK" evidence="3">
    <location>
        <begin position="234"/>
        <end position="266"/>
    </location>
</feature>
<reference evidence="4" key="1">
    <citation type="submission" date="2021-02" db="EMBL/GenBank/DDBJ databases">
        <authorList>
            <person name="Nowell W R."/>
        </authorList>
    </citation>
    <scope>NUCLEOTIDE SEQUENCE</scope>
</reference>
<gene>
    <name evidence="4" type="ORF">CJN711_LOCUS11907</name>
</gene>
<protein>
    <submittedName>
        <fullName evidence="4">Uncharacterized protein</fullName>
    </submittedName>
</protein>
<dbReference type="InterPro" id="IPR036770">
    <property type="entry name" value="Ankyrin_rpt-contain_sf"/>
</dbReference>
<dbReference type="Gene3D" id="1.25.40.20">
    <property type="entry name" value="Ankyrin repeat-containing domain"/>
    <property type="match status" value="3"/>
</dbReference>
<comment type="caution">
    <text evidence="4">The sequence shown here is derived from an EMBL/GenBank/DDBJ whole genome shotgun (WGS) entry which is preliminary data.</text>
</comment>
<evidence type="ECO:0000256" key="1">
    <source>
        <dbReference type="ARBA" id="ARBA00022737"/>
    </source>
</evidence>
<dbReference type="PANTHER" id="PTHR24198:SF165">
    <property type="entry name" value="ANKYRIN REPEAT-CONTAINING PROTEIN-RELATED"/>
    <property type="match status" value="1"/>
</dbReference>
<keyword evidence="1" id="KW-0677">Repeat</keyword>
<keyword evidence="2 3" id="KW-0040">ANK repeat</keyword>
<evidence type="ECO:0000313" key="4">
    <source>
        <dbReference type="EMBL" id="CAF1198799.1"/>
    </source>
</evidence>
<dbReference type="AlphaFoldDB" id="A0A814W8H1"/>
<dbReference type="Proteomes" id="UP000663855">
    <property type="component" value="Unassembled WGS sequence"/>
</dbReference>
<evidence type="ECO:0000256" key="2">
    <source>
        <dbReference type="ARBA" id="ARBA00023043"/>
    </source>
</evidence>
<proteinExistence type="predicted"/>
<evidence type="ECO:0000313" key="5">
    <source>
        <dbReference type="Proteomes" id="UP000663855"/>
    </source>
</evidence>
<dbReference type="SUPFAM" id="SSF48403">
    <property type="entry name" value="Ankyrin repeat"/>
    <property type="match status" value="2"/>
</dbReference>
<dbReference type="PROSITE" id="PS50297">
    <property type="entry name" value="ANK_REP_REGION"/>
    <property type="match status" value="2"/>
</dbReference>
<dbReference type="SMART" id="SM00248">
    <property type="entry name" value="ANK"/>
    <property type="match status" value="7"/>
</dbReference>
<accession>A0A814W8H1</accession>